<proteinExistence type="predicted"/>
<dbReference type="EMBL" id="FOAD01000005">
    <property type="protein sequence ID" value="SEL49997.1"/>
    <property type="molecule type" value="Genomic_DNA"/>
</dbReference>
<sequence>MIKVYVAYKNISMSVNLYSINNNKNITVWTALINLKNLMVQIDLHRLMLNRQ</sequence>
<protein>
    <submittedName>
        <fullName evidence="1">Uncharacterized protein</fullName>
    </submittedName>
</protein>
<organism evidence="1 2">
    <name type="scientific">Haloferax larsenii</name>
    <dbReference type="NCBI Taxonomy" id="302484"/>
    <lineage>
        <taxon>Archaea</taxon>
        <taxon>Methanobacteriati</taxon>
        <taxon>Methanobacteriota</taxon>
        <taxon>Stenosarchaea group</taxon>
        <taxon>Halobacteria</taxon>
        <taxon>Halobacteriales</taxon>
        <taxon>Haloferacaceae</taxon>
        <taxon>Haloferax</taxon>
    </lineage>
</organism>
<evidence type="ECO:0000313" key="1">
    <source>
        <dbReference type="EMBL" id="SEL49997.1"/>
    </source>
</evidence>
<accession>A0A1H7QRS6</accession>
<dbReference type="Proteomes" id="UP000183894">
    <property type="component" value="Unassembled WGS sequence"/>
</dbReference>
<gene>
    <name evidence="1" type="ORF">SAMN04488691_105113</name>
</gene>
<evidence type="ECO:0000313" key="2">
    <source>
        <dbReference type="Proteomes" id="UP000183894"/>
    </source>
</evidence>
<name>A0A1H7QRS6_HALLR</name>
<dbReference type="AlphaFoldDB" id="A0A1H7QRS6"/>
<reference evidence="1 2" key="1">
    <citation type="submission" date="2016-10" db="EMBL/GenBank/DDBJ databases">
        <authorList>
            <person name="de Groot N.N."/>
        </authorList>
    </citation>
    <scope>NUCLEOTIDE SEQUENCE [LARGE SCALE GENOMIC DNA]</scope>
    <source>
        <strain evidence="1 2">CDM_5</strain>
    </source>
</reference>